<keyword evidence="6" id="KW-1185">Reference proteome</keyword>
<dbReference type="AlphaFoldDB" id="A0A5E4CYW4"/>
<organism evidence="5 6">
    <name type="scientific">Marmota monax</name>
    <name type="common">Woodchuck</name>
    <dbReference type="NCBI Taxonomy" id="9995"/>
    <lineage>
        <taxon>Eukaryota</taxon>
        <taxon>Metazoa</taxon>
        <taxon>Chordata</taxon>
        <taxon>Craniata</taxon>
        <taxon>Vertebrata</taxon>
        <taxon>Euteleostomi</taxon>
        <taxon>Mammalia</taxon>
        <taxon>Eutheria</taxon>
        <taxon>Euarchontoglires</taxon>
        <taxon>Glires</taxon>
        <taxon>Rodentia</taxon>
        <taxon>Sciuromorpha</taxon>
        <taxon>Sciuridae</taxon>
        <taxon>Xerinae</taxon>
        <taxon>Marmotini</taxon>
        <taxon>Marmota</taxon>
    </lineage>
</organism>
<dbReference type="Proteomes" id="UP000662637">
    <property type="component" value="Unassembled WGS sequence"/>
</dbReference>
<name>A0A5E4CYW4_MARMO</name>
<dbReference type="EMBL" id="CABDUW010002494">
    <property type="protein sequence ID" value="VTJ87058.1"/>
    <property type="molecule type" value="Genomic_DNA"/>
</dbReference>
<feature type="domain" description="PIPK" evidence="3">
    <location>
        <begin position="48"/>
        <end position="106"/>
    </location>
</feature>
<evidence type="ECO:0000259" key="3">
    <source>
        <dbReference type="Pfam" id="PF01504"/>
    </source>
</evidence>
<accession>A0A5E4CYW4</accession>
<evidence type="ECO:0000256" key="2">
    <source>
        <dbReference type="ARBA" id="ARBA00023098"/>
    </source>
</evidence>
<dbReference type="GO" id="GO:0052742">
    <property type="term" value="F:phosphatidylinositol kinase activity"/>
    <property type="evidence" value="ECO:0007669"/>
    <property type="project" value="InterPro"/>
</dbReference>
<gene>
    <name evidence="4" type="ORF">GHT09_010832</name>
    <name evidence="5" type="ORF">MONAX_5E024254</name>
</gene>
<dbReference type="GO" id="GO:0046488">
    <property type="term" value="P:phosphatidylinositol metabolic process"/>
    <property type="evidence" value="ECO:0007669"/>
    <property type="project" value="InterPro"/>
</dbReference>
<evidence type="ECO:0000313" key="5">
    <source>
        <dbReference type="EMBL" id="VTJ87058.1"/>
    </source>
</evidence>
<protein>
    <recommendedName>
        <fullName evidence="3">PIPK domain-containing protein</fullName>
    </recommendedName>
</protein>
<dbReference type="Pfam" id="PF01504">
    <property type="entry name" value="PIP5K"/>
    <property type="match status" value="1"/>
</dbReference>
<keyword evidence="2" id="KW-0443">Lipid metabolism</keyword>
<dbReference type="Proteomes" id="UP000335636">
    <property type="component" value="Unassembled WGS sequence"/>
</dbReference>
<keyword evidence="1" id="KW-0808">Transferase</keyword>
<evidence type="ECO:0000313" key="4">
    <source>
        <dbReference type="EMBL" id="KAF7478131.1"/>
    </source>
</evidence>
<proteinExistence type="predicted"/>
<evidence type="ECO:0000313" key="6">
    <source>
        <dbReference type="Proteomes" id="UP000335636"/>
    </source>
</evidence>
<dbReference type="InterPro" id="IPR002498">
    <property type="entry name" value="PInositol-4-P-4/5-kinase_core"/>
</dbReference>
<dbReference type="SUPFAM" id="SSF56104">
    <property type="entry name" value="SAICAR synthase-like"/>
    <property type="match status" value="1"/>
</dbReference>
<dbReference type="InterPro" id="IPR027483">
    <property type="entry name" value="PInositol-4-P-4/5-kinase_C_sf"/>
</dbReference>
<evidence type="ECO:0000256" key="1">
    <source>
        <dbReference type="ARBA" id="ARBA00022679"/>
    </source>
</evidence>
<reference evidence="5 6" key="1">
    <citation type="submission" date="2019-04" db="EMBL/GenBank/DDBJ databases">
        <authorList>
            <person name="Alioto T."/>
            <person name="Alioto T."/>
        </authorList>
    </citation>
    <scope>NUCLEOTIDE SEQUENCE [LARGE SCALE GENOMIC DNA]</scope>
</reference>
<dbReference type="Gene3D" id="3.30.810.10">
    <property type="entry name" value="2-Layer Sandwich"/>
    <property type="match status" value="1"/>
</dbReference>
<sequence>MEVEEQEEDKESENDGVGSNLFCSYGIPPDSPGNLLSFPLFFGPREFNPSVDVHAMKSHESAPKKVVYFMAIINIFMPYDPKKKAAHTAKTMKHGVWAEILAVNPK</sequence>
<reference evidence="4" key="2">
    <citation type="submission" date="2020-08" db="EMBL/GenBank/DDBJ databases">
        <authorList>
            <person name="Shumante A."/>
            <person name="Zimin A.V."/>
            <person name="Puiu D."/>
            <person name="Salzberg S.L."/>
        </authorList>
    </citation>
    <scope>NUCLEOTIDE SEQUENCE</scope>
    <source>
        <strain evidence="4">WC2-LM</strain>
        <tissue evidence="4">Liver</tissue>
    </source>
</reference>
<dbReference type="EMBL" id="WJEC01001708">
    <property type="protein sequence ID" value="KAF7478131.1"/>
    <property type="molecule type" value="Genomic_DNA"/>
</dbReference>